<dbReference type="GO" id="GO:0005886">
    <property type="term" value="C:plasma membrane"/>
    <property type="evidence" value="ECO:0007669"/>
    <property type="project" value="UniProtKB-SubCell"/>
</dbReference>
<evidence type="ECO:0000313" key="24">
    <source>
        <dbReference type="Proteomes" id="UP000621856"/>
    </source>
</evidence>
<dbReference type="SUPFAM" id="SSF52540">
    <property type="entry name" value="P-loop containing nucleoside triphosphate hydrolases"/>
    <property type="match status" value="1"/>
</dbReference>
<keyword evidence="9" id="KW-0547">Nucleotide-binding</keyword>
<dbReference type="InterPro" id="IPR025669">
    <property type="entry name" value="AAA_dom"/>
</dbReference>
<dbReference type="PANTHER" id="PTHR32309">
    <property type="entry name" value="TYROSINE-PROTEIN KINASE"/>
    <property type="match status" value="1"/>
</dbReference>
<dbReference type="InterPro" id="IPR005702">
    <property type="entry name" value="Wzc-like_C"/>
</dbReference>
<evidence type="ECO:0000259" key="19">
    <source>
        <dbReference type="Pfam" id="PF02706"/>
    </source>
</evidence>
<dbReference type="InterPro" id="IPR003856">
    <property type="entry name" value="LPS_length_determ_N"/>
</dbReference>
<keyword evidence="10" id="KW-0418">Kinase</keyword>
<feature type="domain" description="Tyrosine-protein kinase G-rich" evidence="21">
    <location>
        <begin position="464"/>
        <end position="534"/>
    </location>
</feature>
<dbReference type="Gene3D" id="3.40.50.300">
    <property type="entry name" value="P-loop containing nucleotide triphosphate hydrolases"/>
    <property type="match status" value="1"/>
</dbReference>
<keyword evidence="12 18" id="KW-1133">Transmembrane helix</keyword>
<dbReference type="Proteomes" id="UP000621856">
    <property type="component" value="Unassembled WGS sequence"/>
</dbReference>
<evidence type="ECO:0000256" key="2">
    <source>
        <dbReference type="ARBA" id="ARBA00007316"/>
    </source>
</evidence>
<gene>
    <name evidence="23" type="ORF">FF098_016330</name>
    <name evidence="22" type="ORF">GCM10011355_33350</name>
</gene>
<reference evidence="22" key="1">
    <citation type="journal article" date="2014" name="Int. J. Syst. Evol. Microbiol.">
        <title>Complete genome sequence of Corynebacterium casei LMG S-19264T (=DSM 44701T), isolated from a smear-ripened cheese.</title>
        <authorList>
            <consortium name="US DOE Joint Genome Institute (JGI-PGF)"/>
            <person name="Walter F."/>
            <person name="Albersmeier A."/>
            <person name="Kalinowski J."/>
            <person name="Ruckert C."/>
        </authorList>
    </citation>
    <scope>NUCLEOTIDE SEQUENCE</scope>
    <source>
        <strain evidence="22">CGMCC 1.14984</strain>
    </source>
</reference>
<evidence type="ECO:0000256" key="9">
    <source>
        <dbReference type="ARBA" id="ARBA00022741"/>
    </source>
</evidence>
<keyword evidence="8 18" id="KW-0812">Transmembrane</keyword>
<feature type="domain" description="AAA" evidence="20">
    <location>
        <begin position="611"/>
        <end position="750"/>
    </location>
</feature>
<comment type="similarity">
    <text evidence="3">Belongs to the etk/wzc family.</text>
</comment>
<dbReference type="AlphaFoldDB" id="A0A8J3A9S8"/>
<evidence type="ECO:0000256" key="3">
    <source>
        <dbReference type="ARBA" id="ARBA00008883"/>
    </source>
</evidence>
<evidence type="ECO:0000256" key="11">
    <source>
        <dbReference type="ARBA" id="ARBA00022840"/>
    </source>
</evidence>
<dbReference type="Pfam" id="PF13807">
    <property type="entry name" value="GNVR"/>
    <property type="match status" value="1"/>
</dbReference>
<evidence type="ECO:0000256" key="13">
    <source>
        <dbReference type="ARBA" id="ARBA00023136"/>
    </source>
</evidence>
<organism evidence="22 24">
    <name type="scientific">Aquisalinus luteolus</name>
    <dbReference type="NCBI Taxonomy" id="1566827"/>
    <lineage>
        <taxon>Bacteria</taxon>
        <taxon>Pseudomonadati</taxon>
        <taxon>Pseudomonadota</taxon>
        <taxon>Alphaproteobacteria</taxon>
        <taxon>Parvularculales</taxon>
        <taxon>Parvularculaceae</taxon>
        <taxon>Aquisalinus</taxon>
    </lineage>
</organism>
<evidence type="ECO:0000256" key="5">
    <source>
        <dbReference type="ARBA" id="ARBA00022475"/>
    </source>
</evidence>
<name>A0A8J3A9S8_9PROT</name>
<evidence type="ECO:0000256" key="17">
    <source>
        <dbReference type="SAM" id="MobiDB-lite"/>
    </source>
</evidence>
<evidence type="ECO:0000256" key="7">
    <source>
        <dbReference type="ARBA" id="ARBA00022679"/>
    </source>
</evidence>
<comment type="catalytic activity">
    <reaction evidence="15">
        <text>L-tyrosyl-[protein] + ATP = O-phospho-L-tyrosyl-[protein] + ADP + H(+)</text>
        <dbReference type="Rhea" id="RHEA:10596"/>
        <dbReference type="Rhea" id="RHEA-COMP:10136"/>
        <dbReference type="Rhea" id="RHEA-COMP:20101"/>
        <dbReference type="ChEBI" id="CHEBI:15378"/>
        <dbReference type="ChEBI" id="CHEBI:30616"/>
        <dbReference type="ChEBI" id="CHEBI:46858"/>
        <dbReference type="ChEBI" id="CHEBI:61978"/>
        <dbReference type="ChEBI" id="CHEBI:456216"/>
        <dbReference type="EC" id="2.7.10.2"/>
    </reaction>
</comment>
<dbReference type="EMBL" id="BMGZ01000005">
    <property type="protein sequence ID" value="GGI01817.1"/>
    <property type="molecule type" value="Genomic_DNA"/>
</dbReference>
<comment type="subcellular location">
    <subcellularLocation>
        <location evidence="1">Cell inner membrane</location>
        <topology evidence="1">Multi-pass membrane protein</topology>
    </subcellularLocation>
</comment>
<keyword evidence="25" id="KW-1185">Reference proteome</keyword>
<dbReference type="InterPro" id="IPR032807">
    <property type="entry name" value="GNVR"/>
</dbReference>
<dbReference type="NCBIfam" id="TIGR01007">
    <property type="entry name" value="eps_fam"/>
    <property type="match status" value="1"/>
</dbReference>
<dbReference type="PANTHER" id="PTHR32309:SF13">
    <property type="entry name" value="FERRIC ENTEROBACTIN TRANSPORT PROTEIN FEPE"/>
    <property type="match status" value="1"/>
</dbReference>
<evidence type="ECO:0000256" key="1">
    <source>
        <dbReference type="ARBA" id="ARBA00004429"/>
    </source>
</evidence>
<evidence type="ECO:0000313" key="25">
    <source>
        <dbReference type="Proteomes" id="UP000818603"/>
    </source>
</evidence>
<dbReference type="Pfam" id="PF13614">
    <property type="entry name" value="AAA_31"/>
    <property type="match status" value="1"/>
</dbReference>
<evidence type="ECO:0000256" key="6">
    <source>
        <dbReference type="ARBA" id="ARBA00022519"/>
    </source>
</evidence>
<evidence type="ECO:0000259" key="20">
    <source>
        <dbReference type="Pfam" id="PF13614"/>
    </source>
</evidence>
<dbReference type="Proteomes" id="UP000818603">
    <property type="component" value="Unassembled WGS sequence"/>
</dbReference>
<dbReference type="Pfam" id="PF02706">
    <property type="entry name" value="Wzz"/>
    <property type="match status" value="1"/>
</dbReference>
<evidence type="ECO:0000313" key="23">
    <source>
        <dbReference type="EMBL" id="NHK29480.1"/>
    </source>
</evidence>
<evidence type="ECO:0000256" key="18">
    <source>
        <dbReference type="SAM" id="Phobius"/>
    </source>
</evidence>
<evidence type="ECO:0000256" key="14">
    <source>
        <dbReference type="ARBA" id="ARBA00023137"/>
    </source>
</evidence>
<feature type="coiled-coil region" evidence="16">
    <location>
        <begin position="271"/>
        <end position="482"/>
    </location>
</feature>
<feature type="transmembrane region" description="Helical" evidence="18">
    <location>
        <begin position="97"/>
        <end position="116"/>
    </location>
</feature>
<evidence type="ECO:0000256" key="16">
    <source>
        <dbReference type="SAM" id="Coils"/>
    </source>
</evidence>
<evidence type="ECO:0000256" key="4">
    <source>
        <dbReference type="ARBA" id="ARBA00011903"/>
    </source>
</evidence>
<evidence type="ECO:0000256" key="12">
    <source>
        <dbReference type="ARBA" id="ARBA00022989"/>
    </source>
</evidence>
<dbReference type="InterPro" id="IPR027417">
    <property type="entry name" value="P-loop_NTPase"/>
</dbReference>
<evidence type="ECO:0000256" key="8">
    <source>
        <dbReference type="ARBA" id="ARBA00022692"/>
    </source>
</evidence>
<accession>A0A8J3A9S8</accession>
<keyword evidence="7" id="KW-0808">Transferase</keyword>
<dbReference type="RefSeq" id="WP_155142566.1">
    <property type="nucleotide sequence ID" value="NZ_BMGZ01000005.1"/>
</dbReference>
<dbReference type="CDD" id="cd05387">
    <property type="entry name" value="BY-kinase"/>
    <property type="match status" value="1"/>
</dbReference>
<feature type="compositionally biased region" description="Polar residues" evidence="17">
    <location>
        <begin position="45"/>
        <end position="56"/>
    </location>
</feature>
<reference evidence="23 25" key="2">
    <citation type="submission" date="2020-02" db="EMBL/GenBank/DDBJ databases">
        <title>Genome sequence of Parvularcula flava strain NH6-79.</title>
        <authorList>
            <person name="Abdul Karim M.H."/>
            <person name="Lam M.Q."/>
            <person name="Chen S.J."/>
            <person name="Yahya A."/>
            <person name="Shahir S."/>
            <person name="Shamsir M.S."/>
            <person name="Chong C.S."/>
        </authorList>
    </citation>
    <scope>NUCLEOTIDE SEQUENCE [LARGE SCALE GENOMIC DNA]</scope>
    <source>
        <strain evidence="23 25">NH6-79</strain>
    </source>
</reference>
<comment type="caution">
    <text evidence="22">The sequence shown here is derived from an EMBL/GenBank/DDBJ whole genome shotgun (WGS) entry which is preliminary data.</text>
</comment>
<keyword evidence="13 18" id="KW-0472">Membrane</keyword>
<protein>
    <recommendedName>
        <fullName evidence="4">non-specific protein-tyrosine kinase</fullName>
        <ecNumber evidence="4">2.7.10.2</ecNumber>
    </recommendedName>
</protein>
<sequence length="807" mass="88977">MDSRRVVHDFQEARTGGVDFDGETAPGRIRRDIPQDTARQDTGRNEQPQSWQSTRQDAPPQQPAYAPYPAYQQNFQQPSDNALIDLPLLWAIFRRRLGLFLGGAITVLALVMIFTWQITPKYAAHATVVIDPRQKQVLDYSAMISGLPADSASVDTEVQLIKSRAIAERVTEKLELYNDPEFNPAAGAEAGQSSGGIKAFIKGLMPGQVEKEAVDPVIAERLEREGTVNAVMGKLSASRSGLTYMIDIGYVSTDPAKAAEIANAFADQYLVHQLEAKFDFIQRNRDTLNEKRAQYQDEVRAAEAKVEAYREENGLFESEGASLTEQQISDLNAQLIDQRADLAEARARLNAVRNEIDNGRGADTITEVLGSQVISQLRAEMASLSRRKSELATRYGPEWPEMQKIEREEADLQSQIDQEITRIVASIQNEVEIARQRVAALEGSLSGMRGELATNNKALVELRELEREAEATREFYEQILSRTKQVSEQEALTEADASIASLATIPRAPAYPNKSLNMMLGLVMGGAFGLFLIVLAEVFDNGIRTGEDIERVLGTQMITTVPSISSGIFAAKAAGMKPEDYLVERPMSAFAEAYRTIRSNILINRDYGRPRVVALSSAVSGEGKTVSAMCLGRICAISGDKVLVIDCDVRRHILSGNVSETDAGLMEVLTGKAKLRDAIQKDPRVNMHVLPVSGEEPGKEDVFNTNAFRSMINMLKTKYDLIILDTAPVNAVADTRTVIDTADIAMLVVRWRKTPVRASKAAMKVLTKLKTPLLGAILTQVDTKAQGAYGYDGSYGYYATHQKYYHD</sequence>
<keyword evidence="5" id="KW-1003">Cell membrane</keyword>
<feature type="region of interest" description="Disordered" evidence="17">
    <location>
        <begin position="15"/>
        <end position="67"/>
    </location>
</feature>
<keyword evidence="14" id="KW-0829">Tyrosine-protein kinase</keyword>
<evidence type="ECO:0000259" key="21">
    <source>
        <dbReference type="Pfam" id="PF13807"/>
    </source>
</evidence>
<feature type="compositionally biased region" description="Basic and acidic residues" evidence="17">
    <location>
        <begin position="29"/>
        <end position="44"/>
    </location>
</feature>
<dbReference type="GO" id="GO:0004715">
    <property type="term" value="F:non-membrane spanning protein tyrosine kinase activity"/>
    <property type="evidence" value="ECO:0007669"/>
    <property type="project" value="UniProtKB-EC"/>
</dbReference>
<dbReference type="GO" id="GO:0005524">
    <property type="term" value="F:ATP binding"/>
    <property type="evidence" value="ECO:0007669"/>
    <property type="project" value="UniProtKB-KW"/>
</dbReference>
<evidence type="ECO:0000256" key="10">
    <source>
        <dbReference type="ARBA" id="ARBA00022777"/>
    </source>
</evidence>
<feature type="domain" description="Polysaccharide chain length determinant N-terminal" evidence="19">
    <location>
        <begin position="84"/>
        <end position="174"/>
    </location>
</feature>
<evidence type="ECO:0000256" key="15">
    <source>
        <dbReference type="ARBA" id="ARBA00051245"/>
    </source>
</evidence>
<evidence type="ECO:0000313" key="22">
    <source>
        <dbReference type="EMBL" id="GGI01817.1"/>
    </source>
</evidence>
<dbReference type="EMBL" id="VCJR02000005">
    <property type="protein sequence ID" value="NHK29480.1"/>
    <property type="molecule type" value="Genomic_DNA"/>
</dbReference>
<dbReference type="InterPro" id="IPR050445">
    <property type="entry name" value="Bact_polysacc_biosynth/exp"/>
</dbReference>
<reference evidence="22" key="3">
    <citation type="submission" date="2020-09" db="EMBL/GenBank/DDBJ databases">
        <authorList>
            <person name="Sun Q."/>
            <person name="Zhou Y."/>
        </authorList>
    </citation>
    <scope>NUCLEOTIDE SEQUENCE</scope>
    <source>
        <strain evidence="22">CGMCC 1.14984</strain>
    </source>
</reference>
<proteinExistence type="inferred from homology"/>
<comment type="similarity">
    <text evidence="2">Belongs to the CpsD/CapB family.</text>
</comment>
<keyword evidence="16" id="KW-0175">Coiled coil</keyword>
<dbReference type="EC" id="2.7.10.2" evidence="4"/>
<keyword evidence="6" id="KW-0997">Cell inner membrane</keyword>
<keyword evidence="11" id="KW-0067">ATP-binding</keyword>